<protein>
    <submittedName>
        <fullName evidence="5">UDP-glucosyl transferase 72B3</fullName>
    </submittedName>
</protein>
<evidence type="ECO:0000256" key="3">
    <source>
        <dbReference type="ARBA" id="ARBA00023241"/>
    </source>
</evidence>
<dbReference type="FunFam" id="3.40.50.2000:FF:000054">
    <property type="entry name" value="Glycosyltransferase"/>
    <property type="match status" value="1"/>
</dbReference>
<evidence type="ECO:0000256" key="1">
    <source>
        <dbReference type="ARBA" id="ARBA00022676"/>
    </source>
</evidence>
<feature type="transmembrane region" description="Helical" evidence="4">
    <location>
        <begin position="37"/>
        <end position="55"/>
    </location>
</feature>
<accession>A0A7J0D7U2</accession>
<dbReference type="AlphaFoldDB" id="A0A7J0D7U2"/>
<keyword evidence="4" id="KW-1133">Transmembrane helix</keyword>
<evidence type="ECO:0000313" key="6">
    <source>
        <dbReference type="Proteomes" id="UP000585474"/>
    </source>
</evidence>
<dbReference type="Proteomes" id="UP000585474">
    <property type="component" value="Unassembled WGS sequence"/>
</dbReference>
<dbReference type="PANTHER" id="PTHR48046:SF1">
    <property type="entry name" value="GLYCOSYLTRANSFERASE-RELATED"/>
    <property type="match status" value="1"/>
</dbReference>
<reference evidence="6" key="1">
    <citation type="submission" date="2019-07" db="EMBL/GenBank/DDBJ databases">
        <title>De Novo Assembly of kiwifruit Actinidia rufa.</title>
        <authorList>
            <person name="Sugita-Konishi S."/>
            <person name="Sato K."/>
            <person name="Mori E."/>
            <person name="Abe Y."/>
            <person name="Kisaki G."/>
            <person name="Hamano K."/>
            <person name="Suezawa K."/>
            <person name="Otani M."/>
            <person name="Fukuda T."/>
            <person name="Manabe T."/>
            <person name="Gomi K."/>
            <person name="Tabuchi M."/>
            <person name="Akimitsu K."/>
            <person name="Kataoka I."/>
        </authorList>
    </citation>
    <scope>NUCLEOTIDE SEQUENCE [LARGE SCALE GENOMIC DNA]</scope>
    <source>
        <strain evidence="6">cv. Fuchu</strain>
    </source>
</reference>
<proteinExistence type="predicted"/>
<organism evidence="5 6">
    <name type="scientific">Actinidia rufa</name>
    <dbReference type="NCBI Taxonomy" id="165716"/>
    <lineage>
        <taxon>Eukaryota</taxon>
        <taxon>Viridiplantae</taxon>
        <taxon>Streptophyta</taxon>
        <taxon>Embryophyta</taxon>
        <taxon>Tracheophyta</taxon>
        <taxon>Spermatophyta</taxon>
        <taxon>Magnoliopsida</taxon>
        <taxon>eudicotyledons</taxon>
        <taxon>Gunneridae</taxon>
        <taxon>Pentapetalae</taxon>
        <taxon>asterids</taxon>
        <taxon>Ericales</taxon>
        <taxon>Actinidiaceae</taxon>
        <taxon>Actinidia</taxon>
    </lineage>
</organism>
<keyword evidence="4" id="KW-0812">Transmembrane</keyword>
<keyword evidence="1" id="KW-0328">Glycosyltransferase</keyword>
<dbReference type="SUPFAM" id="SSF53756">
    <property type="entry name" value="UDP-Glycosyltransferase/glycogen phosphorylase"/>
    <property type="match status" value="1"/>
</dbReference>
<keyword evidence="6" id="KW-1185">Reference proteome</keyword>
<dbReference type="CDD" id="cd03784">
    <property type="entry name" value="GT1_Gtf-like"/>
    <property type="match status" value="1"/>
</dbReference>
<name>A0A7J0D7U2_9ERIC</name>
<dbReference type="GO" id="GO:0008194">
    <property type="term" value="F:UDP-glycosyltransferase activity"/>
    <property type="evidence" value="ECO:0007669"/>
    <property type="project" value="InterPro"/>
</dbReference>
<keyword evidence="3" id="KW-0284">Flavonoid biosynthesis</keyword>
<dbReference type="GO" id="GO:0009813">
    <property type="term" value="P:flavonoid biosynthetic process"/>
    <property type="evidence" value="ECO:0007669"/>
    <property type="project" value="UniProtKB-KW"/>
</dbReference>
<keyword evidence="4" id="KW-0472">Membrane</keyword>
<evidence type="ECO:0000256" key="4">
    <source>
        <dbReference type="SAM" id="Phobius"/>
    </source>
</evidence>
<dbReference type="InterPro" id="IPR002213">
    <property type="entry name" value="UDP_glucos_trans"/>
</dbReference>
<dbReference type="Gene3D" id="3.40.50.2000">
    <property type="entry name" value="Glycogen Phosphorylase B"/>
    <property type="match status" value="3"/>
</dbReference>
<dbReference type="PANTHER" id="PTHR48046">
    <property type="entry name" value="UDP-GLYCOSYLTRANSFERASE 72E1"/>
    <property type="match status" value="1"/>
</dbReference>
<gene>
    <name evidence="5" type="ORF">Acr_00g0005740</name>
</gene>
<evidence type="ECO:0000256" key="2">
    <source>
        <dbReference type="ARBA" id="ARBA00022679"/>
    </source>
</evidence>
<comment type="caution">
    <text evidence="5">The sequence shown here is derived from an EMBL/GenBank/DDBJ whole genome shotgun (WGS) entry which is preliminary data.</text>
</comment>
<sequence length="442" mass="49239">MENCKDLQKPHIVILPVPGMGHLIPLIEFANRLIDNYGFAFTIVIPSFGFPMMAIRSFLETISKTIDVVYLPPVSFDDHPNDVNAMTRIMVGSVRCIPALRDLVKVLKETTRLVALLVDLTYTDTVDVAKEFGLLQFIFVSSSAMFLSTFFYMLELDETCSCEHRELTEPVKIPGCVPLQIVDLPIMFKDRKNETYKWILYHARRYILADGLIVNSFLDLEPGALKVLMEESSGKPAIYPIGPLLQSSPTGVGHQHDCLRWLDEQPPASVLLICFGSSGTISPEQLTELAFGLEMSGQRFLWVVRIPSKNAANGVYFTTEATDRLEGSCPIVGGTRYWRVSSMGCPFLVWPLFGDQDINAVILSEDLKIALRLKKNKNELVGREEIAKGVKGLIAGQDGKLIRKRVRDLKDAAAMATSQDGSSTKSISKIIEILENHKTKLS</sequence>
<dbReference type="OrthoDB" id="5835829at2759"/>
<dbReference type="EMBL" id="BJWL01000073">
    <property type="protein sequence ID" value="GFS29192.1"/>
    <property type="molecule type" value="Genomic_DNA"/>
</dbReference>
<keyword evidence="2 5" id="KW-0808">Transferase</keyword>
<evidence type="ECO:0000313" key="5">
    <source>
        <dbReference type="EMBL" id="GFS29192.1"/>
    </source>
</evidence>
<feature type="transmembrane region" description="Helical" evidence="4">
    <location>
        <begin position="132"/>
        <end position="154"/>
    </location>
</feature>